<evidence type="ECO:0000256" key="2">
    <source>
        <dbReference type="ARBA" id="ARBA00022803"/>
    </source>
</evidence>
<dbReference type="SUPFAM" id="SSF48452">
    <property type="entry name" value="TPR-like"/>
    <property type="match status" value="1"/>
</dbReference>
<dbReference type="InterPro" id="IPR019734">
    <property type="entry name" value="TPR_rpt"/>
</dbReference>
<feature type="repeat" description="TPR" evidence="3">
    <location>
        <begin position="49"/>
        <end position="82"/>
    </location>
</feature>
<sequence>MSIFSYFFKKRIDKSKLEKSRLKDYDKAINFYEETLKNNKDLKIDPYHIKSYNNRGIIKYNMGLFEDAIKDYDRAIELDNNYFEAYSNRANAKYSLGLYKEALKDYRKALELDTTNNTIIENIKNIENKYGLK</sequence>
<dbReference type="PROSITE" id="PS50293">
    <property type="entry name" value="TPR_REGION"/>
    <property type="match status" value="1"/>
</dbReference>
<dbReference type="EMBL" id="JAUPBM010000240">
    <property type="protein sequence ID" value="MDO7021597.1"/>
    <property type="molecule type" value="Genomic_DNA"/>
</dbReference>
<comment type="caution">
    <text evidence="4">The sequence shown here is derived from an EMBL/GenBank/DDBJ whole genome shotgun (WGS) entry which is preliminary data.</text>
</comment>
<evidence type="ECO:0000313" key="5">
    <source>
        <dbReference type="Proteomes" id="UP001175147"/>
    </source>
</evidence>
<protein>
    <submittedName>
        <fullName evidence="4">Tetratricopeptide repeat protein</fullName>
    </submittedName>
</protein>
<proteinExistence type="predicted"/>
<keyword evidence="2 3" id="KW-0802">TPR repeat</keyword>
<evidence type="ECO:0000256" key="1">
    <source>
        <dbReference type="ARBA" id="ARBA00022737"/>
    </source>
</evidence>
<gene>
    <name evidence="4" type="ORF">Q5M86_12530</name>
</gene>
<dbReference type="Proteomes" id="UP001175147">
    <property type="component" value="Unassembled WGS sequence"/>
</dbReference>
<dbReference type="InterPro" id="IPR047150">
    <property type="entry name" value="SGT"/>
</dbReference>
<dbReference type="Pfam" id="PF13424">
    <property type="entry name" value="TPR_12"/>
    <property type="match status" value="1"/>
</dbReference>
<organism evidence="4 5">
    <name type="scientific">Brachyspira innocens</name>
    <dbReference type="NCBI Taxonomy" id="13264"/>
    <lineage>
        <taxon>Bacteria</taxon>
        <taxon>Pseudomonadati</taxon>
        <taxon>Spirochaetota</taxon>
        <taxon>Spirochaetia</taxon>
        <taxon>Brachyspirales</taxon>
        <taxon>Brachyspiraceae</taxon>
        <taxon>Brachyspira</taxon>
    </lineage>
</organism>
<feature type="repeat" description="TPR" evidence="3">
    <location>
        <begin position="83"/>
        <end position="116"/>
    </location>
</feature>
<name>A0ABT8Z1M7_9SPIR</name>
<accession>A0ABT8Z1M7</accession>
<dbReference type="InterPro" id="IPR011990">
    <property type="entry name" value="TPR-like_helical_dom_sf"/>
</dbReference>
<evidence type="ECO:0000256" key="3">
    <source>
        <dbReference type="PROSITE-ProRule" id="PRU00339"/>
    </source>
</evidence>
<evidence type="ECO:0000313" key="4">
    <source>
        <dbReference type="EMBL" id="MDO7021597.1"/>
    </source>
</evidence>
<dbReference type="Gene3D" id="1.25.40.10">
    <property type="entry name" value="Tetratricopeptide repeat domain"/>
    <property type="match status" value="1"/>
</dbReference>
<keyword evidence="5" id="KW-1185">Reference proteome</keyword>
<dbReference type="RefSeq" id="WP_304384362.1">
    <property type="nucleotide sequence ID" value="NZ_JAUPBL010000009.1"/>
</dbReference>
<dbReference type="PANTHER" id="PTHR45831:SF2">
    <property type="entry name" value="LD24721P"/>
    <property type="match status" value="1"/>
</dbReference>
<dbReference type="PANTHER" id="PTHR45831">
    <property type="entry name" value="LD24721P"/>
    <property type="match status" value="1"/>
</dbReference>
<keyword evidence="1" id="KW-0677">Repeat</keyword>
<reference evidence="4" key="1">
    <citation type="submission" date="2023-07" db="EMBL/GenBank/DDBJ databases">
        <title>Mucosal microbiota of week-old chicken and adult hens.</title>
        <authorList>
            <person name="Volf J."/>
            <person name="Karasova D."/>
            <person name="Crhanova M."/>
            <person name="Faldynova M."/>
            <person name="Prikrylova H."/>
            <person name="Zeman M."/>
            <person name="Babak V."/>
            <person name="Rajova J."/>
            <person name="Rychlik I."/>
        </authorList>
    </citation>
    <scope>NUCLEOTIDE SEQUENCE</scope>
    <source>
        <strain evidence="4">ET902</strain>
    </source>
</reference>
<dbReference type="PROSITE" id="PS50005">
    <property type="entry name" value="TPR"/>
    <property type="match status" value="2"/>
</dbReference>
<dbReference type="SMART" id="SM00028">
    <property type="entry name" value="TPR"/>
    <property type="match status" value="2"/>
</dbReference>